<dbReference type="AlphaFoldDB" id="A0A7K0DZZ1"/>
<feature type="signal peptide" evidence="1">
    <location>
        <begin position="1"/>
        <end position="19"/>
    </location>
</feature>
<name>A0A7K0DZZ1_9NOCA</name>
<gene>
    <name evidence="2" type="ORF">NRB56_69040</name>
</gene>
<evidence type="ECO:0008006" key="4">
    <source>
        <dbReference type="Google" id="ProtNLM"/>
    </source>
</evidence>
<proteinExistence type="predicted"/>
<accession>A0A7K0DZZ1</accession>
<feature type="chain" id="PRO_5039436964" description="Secreted protein" evidence="1">
    <location>
        <begin position="20"/>
        <end position="70"/>
    </location>
</feature>
<protein>
    <recommendedName>
        <fullName evidence="4">Secreted protein</fullName>
    </recommendedName>
</protein>
<evidence type="ECO:0000313" key="2">
    <source>
        <dbReference type="EMBL" id="MQY31295.1"/>
    </source>
</evidence>
<evidence type="ECO:0000256" key="1">
    <source>
        <dbReference type="SAM" id="SignalP"/>
    </source>
</evidence>
<keyword evidence="3" id="KW-1185">Reference proteome</keyword>
<comment type="caution">
    <text evidence="2">The sequence shown here is derived from an EMBL/GenBank/DDBJ whole genome shotgun (WGS) entry which is preliminary data.</text>
</comment>
<dbReference type="Proteomes" id="UP000431401">
    <property type="component" value="Unassembled WGS sequence"/>
</dbReference>
<dbReference type="EMBL" id="WEGI01000018">
    <property type="protein sequence ID" value="MQY31295.1"/>
    <property type="molecule type" value="Genomic_DNA"/>
</dbReference>
<sequence>MIRRFVLLAATAVVTVLSAAVLSAPAGATTVNCAYSGPIVGNPGMQYVCYVVHDDGSRETFYAPGPRAIT</sequence>
<reference evidence="2 3" key="1">
    <citation type="submission" date="2019-10" db="EMBL/GenBank/DDBJ databases">
        <title>Nocardia macrotermitis sp. nov. and Nocardia aurantia sp. nov., isolated from the gut of fungus growing-termite Macrotermes natalensis.</title>
        <authorList>
            <person name="Benndorf R."/>
            <person name="Schwitalla J."/>
            <person name="Martin K."/>
            <person name="De Beer W."/>
            <person name="Kaster A.-K."/>
            <person name="Vollmers J."/>
            <person name="Poulsen M."/>
            <person name="Beemelmanns C."/>
        </authorList>
    </citation>
    <scope>NUCLEOTIDE SEQUENCE [LARGE SCALE GENOMIC DNA]</scope>
    <source>
        <strain evidence="2 3">RB56</strain>
    </source>
</reference>
<keyword evidence="1" id="KW-0732">Signal</keyword>
<evidence type="ECO:0000313" key="3">
    <source>
        <dbReference type="Proteomes" id="UP000431401"/>
    </source>
</evidence>
<organism evidence="2 3">
    <name type="scientific">Nocardia aurantia</name>
    <dbReference type="NCBI Taxonomy" id="2585199"/>
    <lineage>
        <taxon>Bacteria</taxon>
        <taxon>Bacillati</taxon>
        <taxon>Actinomycetota</taxon>
        <taxon>Actinomycetes</taxon>
        <taxon>Mycobacteriales</taxon>
        <taxon>Nocardiaceae</taxon>
        <taxon>Nocardia</taxon>
    </lineage>
</organism>